<dbReference type="SUPFAM" id="SSF110296">
    <property type="entry name" value="Oligoxyloglucan reducing end-specific cellobiohydrolase"/>
    <property type="match status" value="3"/>
</dbReference>
<proteinExistence type="predicted"/>
<evidence type="ECO:0000256" key="3">
    <source>
        <dbReference type="ARBA" id="ARBA00023136"/>
    </source>
</evidence>
<comment type="subcellular location">
    <subcellularLocation>
        <location evidence="1">Membrane</location>
    </subcellularLocation>
</comment>
<keyword evidence="3 6" id="KW-0472">Membrane</keyword>
<dbReference type="InterPro" id="IPR050310">
    <property type="entry name" value="VPS10-sortilin"/>
</dbReference>
<keyword evidence="4" id="KW-0325">Glycoprotein</keyword>
<evidence type="ECO:0000313" key="9">
    <source>
        <dbReference type="Proteomes" id="UP000093000"/>
    </source>
</evidence>
<feature type="transmembrane region" description="Helical" evidence="6">
    <location>
        <begin position="2034"/>
        <end position="2053"/>
    </location>
</feature>
<dbReference type="GO" id="GO:0016020">
    <property type="term" value="C:membrane"/>
    <property type="evidence" value="ECO:0007669"/>
    <property type="project" value="UniProtKB-SubCell"/>
</dbReference>
<accession>A0A1C7N7D5</accession>
<dbReference type="CDD" id="cd15482">
    <property type="entry name" value="Sialidase_non-viral"/>
    <property type="match status" value="1"/>
</dbReference>
<dbReference type="FunFam" id="3.30.60.270:FF:000005">
    <property type="entry name" value="Sortilin"/>
    <property type="match status" value="2"/>
</dbReference>
<feature type="domain" description="VPS10" evidence="7">
    <location>
        <begin position="1350"/>
        <end position="1981"/>
    </location>
</feature>
<comment type="caution">
    <text evidence="8">The sequence shown here is derived from an EMBL/GenBank/DDBJ whole genome shotgun (WGS) entry which is preliminary data.</text>
</comment>
<dbReference type="PANTHER" id="PTHR12106:SF27">
    <property type="entry name" value="SORTILIN-RELATED RECEPTOR"/>
    <property type="match status" value="1"/>
</dbReference>
<dbReference type="GO" id="GO:0006623">
    <property type="term" value="P:protein targeting to vacuole"/>
    <property type="evidence" value="ECO:0007669"/>
    <property type="project" value="TreeGrafter"/>
</dbReference>
<organism evidence="8 9">
    <name type="scientific">Choanephora cucurbitarum</name>
    <dbReference type="NCBI Taxonomy" id="101091"/>
    <lineage>
        <taxon>Eukaryota</taxon>
        <taxon>Fungi</taxon>
        <taxon>Fungi incertae sedis</taxon>
        <taxon>Mucoromycota</taxon>
        <taxon>Mucoromycotina</taxon>
        <taxon>Mucoromycetes</taxon>
        <taxon>Mucorales</taxon>
        <taxon>Mucorineae</taxon>
        <taxon>Choanephoraceae</taxon>
        <taxon>Choanephoroideae</taxon>
        <taxon>Choanephora</taxon>
    </lineage>
</organism>
<feature type="domain" description="VPS10" evidence="7">
    <location>
        <begin position="31"/>
        <end position="674"/>
    </location>
</feature>
<evidence type="ECO:0000256" key="5">
    <source>
        <dbReference type="SAM" id="MobiDB-lite"/>
    </source>
</evidence>
<evidence type="ECO:0000256" key="1">
    <source>
        <dbReference type="ARBA" id="ARBA00004370"/>
    </source>
</evidence>
<reference evidence="8 9" key="1">
    <citation type="submission" date="2016-03" db="EMBL/GenBank/DDBJ databases">
        <title>Choanephora cucurbitarum.</title>
        <authorList>
            <person name="Min B."/>
            <person name="Park H."/>
            <person name="Park J.-H."/>
            <person name="Shin H.-D."/>
            <person name="Choi I.-G."/>
        </authorList>
    </citation>
    <scope>NUCLEOTIDE SEQUENCE [LARGE SCALE GENOMIC DNA]</scope>
    <source>
        <strain evidence="8 9">KUS-F28377</strain>
    </source>
</reference>
<keyword evidence="6" id="KW-1133">Transmembrane helix</keyword>
<dbReference type="Pfam" id="PF15901">
    <property type="entry name" value="Sortilin_C"/>
    <property type="match status" value="3"/>
</dbReference>
<dbReference type="GO" id="GO:0006895">
    <property type="term" value="P:Golgi to endosome transport"/>
    <property type="evidence" value="ECO:0007669"/>
    <property type="project" value="TreeGrafter"/>
</dbReference>
<keyword evidence="6" id="KW-0812">Transmembrane</keyword>
<evidence type="ECO:0000259" key="7">
    <source>
        <dbReference type="SMART" id="SM00602"/>
    </source>
</evidence>
<sequence>MLLKGVSTQTVQKTGFDRTPNEFFYFKDSQVILWLDATSHTLYRSENQGKQWDKVNGIAQDEPSFLYEHPFDNNRAYVLGKKNRHWKTTDQGKTWQEFSTPVEPAAIGNHLAFHADRSGYVLFTGFRCKLGSWTGVDCHDETYYTLNNFEEVVLLRTHTTSCIWSLSTKHFDNAPTKEIMCVESSQKTGFTSTLNPDELRLVRTEDFFRTEQVIDFNTGGEVKGVIAVNTVNRYIVAVVKPYFDKPDMIFYVSLDGRNWHKAVFPEGADLHEKSFTIVKSPGPALMVDVLGGGTTQFGSMYKSNSDGTFFAKVLENTNRNSMDYVDFERVQGVEGILIANVIANPKEVELQRANKEVQTRMSFDDGASWKEIKIVKDINGNNMRCNERVCSLHLHSVTSNHNYGQVSSAESAIGVMMGVGNYGSSLLEYDQCDTFLSDDYGLTWRMVREGAHKYEFGDQGTLLVIVDDEKDTDHIWWSKDRGETWNKLDLGISVRARMLTTDPESSSRNFLLIGSSVRSSESKVQAIQLDFANVFSRQCHLDTNDENRSDFEKFIARDVTDGPDCLMGHEQVFYRRKAHSNCYVGHEYEDPIIEFKDCPCTRADYECDYNFVRGSDGSCIRVGPDFIPAGLCRSQDDTYPASSGYRLIPGNTCALGSGTPLSEPQTRKCSENAADAVQKPSSPGNSMARPSEEAITSNMIVFVDEIEQFIYFRDSEAILVRLKNGELWRSGDQGTRWESVLKDTRVTNIVLHEFDNNRAYALLEDGIHLTEDQGATWRTVKLPIAPSYQISNAIDFHPQERDWLLFVGHSYDPEPHSEAFVSRDHGRSWNSLNMYVEKCIFGRDSKYEIEKETIFCSAYDKKQVGDNLRLVRTTDWGNSVEAYFDHVVEFFVVEDFMAVATSNRGDLTLFVSVNGKTFAEAQFPPDQYINRNTFTVLQSTTHAILLNVFKSTSFGTAYGTLYKSNENGTFYHVSLENTNGNRDGFVDFEKFQSVDGVILANQVWNADEIIGGSPSSKKVRTMISWDDGGSWQPLSPPKEFDCIGKECYLNLHSRTDVHGPGAIFSSSGAPGLAMGVGNVGASLSRYQEGDTFLTRDGGHTWSMIQQGEHLYEFGDQGSILVLISEEEATNELLYSWDQGETWHYYQFHQQKVKVTTLTTDPKSSTLKFVIVGYTRGLERSPVIITVDFSEVKQRKCVIDKRNEEKSDFERWIAKDDDGDDACLLGKKTAHWRRKKDRVCIVGAQFQEPEVVTENCECRDIDFECDFGFWRNEANECVFKGRHPDRPSKCEAGSTFRGRSGYKKNTKSSCSGGINLEDQKEWPCGETGGILSSQTEFTSRVVDYIYFADTDRVVVRTMDGKVWKSDNDGFSWKELFNGQRIVSIYQNPHFEQNAFFITEGTTHFVTNDKGSSYSEIRTPIPPLTHLQGNVMSFHNDDRDYVLFIGERNCDGLATNCHSEAFYSRDNGHSWASLGTYVRSCIWGREGAIQQAHRNSIYCEQYREQSGNQLVLFSSPVQLVSSQNYFHDKRVVFEDIVGMTVFGKFMVVAVSRNGGSNLRLHVSLDGVTFAPASFPASFDLSPEAFTVMESVNSLWIHVSTNTHRGSEYGTIFTSNSNGTYYVSSIENANRNEMGIVDFEKMQGIEGIAIANIVSNPGQTNKGDPKALVTRKTADAGGHWTSLTPPAKDSLGQSYSCQGSDCALHLHCYSERRNTRDLFSLSSAVGLMVGVGNIGSSLTSYRDGDMFLTRDAGKTWTEITKGAHLWEFADQGALLILVDNEQPTNMVRYTTNEGLTWSTYEFAKRGEKVIIEDIITQPDGTSQKYVLFGLKNGKTTAYHLDFSSLHPTKCKLDLEHPNDDDFELWSPEDTRGEKCLFGRETQYYRRIQDRDCYIGEKLTQPREVVRNCACTDEDYECDFNYVRDANNRCVLVPGLSPLVPTCDGSRDFYYTPTGYRKIAASSCEGGKELDKIGAQQMWCPGAPRSGHGWVAIIFAPIIAAGLVFAILHYRKRGGSFGRIRLPDGTQHMGSNILSSPIVTKMVAAAFVIPVAIIGLLSRIQLPRSLSDIRIGNWNIPFLSSRRRGSGYTALGQDDQTNVLLEDYDGSEEHLIDEADELDDADEF</sequence>
<dbReference type="GO" id="GO:0005794">
    <property type="term" value="C:Golgi apparatus"/>
    <property type="evidence" value="ECO:0007669"/>
    <property type="project" value="TreeGrafter"/>
</dbReference>
<feature type="region of interest" description="Disordered" evidence="5">
    <location>
        <begin position="663"/>
        <end position="690"/>
    </location>
</feature>
<dbReference type="InterPro" id="IPR031778">
    <property type="entry name" value="Sortilin_N"/>
</dbReference>
<dbReference type="SMART" id="SM00602">
    <property type="entry name" value="VPS10"/>
    <property type="match status" value="3"/>
</dbReference>
<protein>
    <submittedName>
        <fullName evidence="8">Vacuolar protein sorting/targeting protein 10</fullName>
    </submittedName>
</protein>
<dbReference type="STRING" id="101091.A0A1C7N7D5"/>
<feature type="transmembrane region" description="Helical" evidence="6">
    <location>
        <begin position="1986"/>
        <end position="2006"/>
    </location>
</feature>
<dbReference type="Gene3D" id="3.30.60.270">
    <property type="match status" value="3"/>
</dbReference>
<keyword evidence="2" id="KW-0677">Repeat</keyword>
<dbReference type="Proteomes" id="UP000093000">
    <property type="component" value="Unassembled WGS sequence"/>
</dbReference>
<dbReference type="Gene3D" id="2.130.10.10">
    <property type="entry name" value="YVTN repeat-like/Quinoprotein amine dehydrogenase"/>
    <property type="match status" value="4"/>
</dbReference>
<dbReference type="EMBL" id="LUGH01000437">
    <property type="protein sequence ID" value="OBZ85065.1"/>
    <property type="molecule type" value="Genomic_DNA"/>
</dbReference>
<dbReference type="InterPro" id="IPR006581">
    <property type="entry name" value="VPS10"/>
</dbReference>
<evidence type="ECO:0000256" key="4">
    <source>
        <dbReference type="ARBA" id="ARBA00023180"/>
    </source>
</evidence>
<dbReference type="InParanoid" id="A0A1C7N7D5"/>
<dbReference type="Gene3D" id="2.10.70.80">
    <property type="match status" value="3"/>
</dbReference>
<evidence type="ECO:0000256" key="2">
    <source>
        <dbReference type="ARBA" id="ARBA00022737"/>
    </source>
</evidence>
<dbReference type="InterPro" id="IPR031777">
    <property type="entry name" value="Sortilin_C"/>
</dbReference>
<dbReference type="Pfam" id="PF15902">
    <property type="entry name" value="Sortilin-Vps10"/>
    <property type="match status" value="3"/>
</dbReference>
<gene>
    <name evidence="8" type="primary">VPS10</name>
    <name evidence="8" type="ORF">A0J61_06880</name>
</gene>
<dbReference type="GO" id="GO:0005829">
    <property type="term" value="C:cytosol"/>
    <property type="evidence" value="ECO:0007669"/>
    <property type="project" value="GOC"/>
</dbReference>
<dbReference type="FunCoup" id="A0A1C7N7D5">
    <property type="interactions" value="150"/>
</dbReference>
<dbReference type="InterPro" id="IPR015943">
    <property type="entry name" value="WD40/YVTN_repeat-like_dom_sf"/>
</dbReference>
<dbReference type="OrthoDB" id="443634at2759"/>
<keyword evidence="9" id="KW-1185">Reference proteome</keyword>
<dbReference type="PANTHER" id="PTHR12106">
    <property type="entry name" value="SORTILIN RELATED"/>
    <property type="match status" value="1"/>
</dbReference>
<evidence type="ECO:0000256" key="6">
    <source>
        <dbReference type="SAM" id="Phobius"/>
    </source>
</evidence>
<evidence type="ECO:0000313" key="8">
    <source>
        <dbReference type="EMBL" id="OBZ85065.1"/>
    </source>
</evidence>
<feature type="domain" description="VPS10" evidence="7">
    <location>
        <begin position="716"/>
        <end position="1326"/>
    </location>
</feature>
<name>A0A1C7N7D5_9FUNG</name>
<dbReference type="GO" id="GO:0006896">
    <property type="term" value="P:Golgi to vacuole transport"/>
    <property type="evidence" value="ECO:0007669"/>
    <property type="project" value="TreeGrafter"/>
</dbReference>